<dbReference type="GO" id="GO:0046474">
    <property type="term" value="P:glycerophospholipid biosynthetic process"/>
    <property type="evidence" value="ECO:0007669"/>
    <property type="project" value="TreeGrafter"/>
</dbReference>
<dbReference type="Proteomes" id="UP000191931">
    <property type="component" value="Unassembled WGS sequence"/>
</dbReference>
<dbReference type="PROSITE" id="PS00379">
    <property type="entry name" value="CDP_ALCOHOL_P_TRANSF"/>
    <property type="match status" value="1"/>
</dbReference>
<comment type="pathway">
    <text evidence="3">Phospholipid metabolism; phosphatidylglycerol biosynthesis; phosphatidylglycerol from CDP-diacylglycerol: step 1/2.</text>
</comment>
<dbReference type="InterPro" id="IPR004570">
    <property type="entry name" value="Phosphatidylglycerol_P_synth"/>
</dbReference>
<evidence type="ECO:0000256" key="17">
    <source>
        <dbReference type="NCBIfam" id="TIGR00560"/>
    </source>
</evidence>
<dbReference type="EC" id="2.7.8.5" evidence="5 17"/>
<dbReference type="InterPro" id="IPR050324">
    <property type="entry name" value="CDP-alcohol_PTase-I"/>
</dbReference>
<sequence length="188" mass="20699">MTLQNKLLKTVLHPNVMTMSRIVAVPLLVILMMYPGKIALLLAAALFSLASITDYLDGYFARKYGLVSNLGKILDPLADKLLVTSAFIMLVSLAYIPAWVACMIIGRELAVTGLRCVIIEQGEDVSASWLGKYKTGFQIAAIIPLLIHHSYFGIDFGAIGSVLLYGALFFTIWSGADYFIKFRKLIAF</sequence>
<dbReference type="PIRSF" id="PIRSF000847">
    <property type="entry name" value="Phos_ph_gly_syn"/>
    <property type="match status" value="1"/>
</dbReference>
<keyword evidence="10 19" id="KW-0812">Transmembrane</keyword>
<keyword evidence="7" id="KW-1003">Cell membrane</keyword>
<accession>A0A1W1HCW0</accession>
<dbReference type="GO" id="GO:0005886">
    <property type="term" value="C:plasma membrane"/>
    <property type="evidence" value="ECO:0007669"/>
    <property type="project" value="UniProtKB-SubCell"/>
</dbReference>
<evidence type="ECO:0000256" key="4">
    <source>
        <dbReference type="ARBA" id="ARBA00010441"/>
    </source>
</evidence>
<keyword evidence="8" id="KW-0444">Lipid biosynthesis</keyword>
<keyword evidence="13 19" id="KW-0472">Membrane</keyword>
<evidence type="ECO:0000256" key="2">
    <source>
        <dbReference type="ARBA" id="ARBA00004651"/>
    </source>
</evidence>
<evidence type="ECO:0000313" key="20">
    <source>
        <dbReference type="EMBL" id="SLM30331.1"/>
    </source>
</evidence>
<evidence type="ECO:0000313" key="21">
    <source>
        <dbReference type="Proteomes" id="UP000191931"/>
    </source>
</evidence>
<comment type="function">
    <text evidence="1">This protein catalyzes the committed step to the synthesis of the acidic phospholipids.</text>
</comment>
<evidence type="ECO:0000256" key="10">
    <source>
        <dbReference type="ARBA" id="ARBA00022692"/>
    </source>
</evidence>
<evidence type="ECO:0000256" key="7">
    <source>
        <dbReference type="ARBA" id="ARBA00022475"/>
    </source>
</evidence>
<evidence type="ECO:0000256" key="11">
    <source>
        <dbReference type="ARBA" id="ARBA00022989"/>
    </source>
</evidence>
<dbReference type="RefSeq" id="WP_080799335.1">
    <property type="nucleotide sequence ID" value="NZ_LT828540.1"/>
</dbReference>
<protein>
    <recommendedName>
        <fullName evidence="6 17">CDP-diacylglycerol--glycerol-3-phosphate 3-phosphatidyltransferase</fullName>
        <ecNumber evidence="5 17">2.7.8.5</ecNumber>
    </recommendedName>
</protein>
<keyword evidence="12" id="KW-0443">Lipid metabolism</keyword>
<comment type="subcellular location">
    <subcellularLocation>
        <location evidence="2">Cell membrane</location>
        <topology evidence="2">Multi-pass membrane protein</topology>
    </subcellularLocation>
</comment>
<evidence type="ECO:0000256" key="15">
    <source>
        <dbReference type="ARBA" id="ARBA00023264"/>
    </source>
</evidence>
<proteinExistence type="inferred from homology"/>
<feature type="transmembrane region" description="Helical" evidence="19">
    <location>
        <begin position="81"/>
        <end position="105"/>
    </location>
</feature>
<dbReference type="GO" id="GO:0008444">
    <property type="term" value="F:CDP-diacylglycerol-glycerol-3-phosphate 3-phosphatidyltransferase activity"/>
    <property type="evidence" value="ECO:0007669"/>
    <property type="project" value="UniProtKB-UniRule"/>
</dbReference>
<evidence type="ECO:0000256" key="9">
    <source>
        <dbReference type="ARBA" id="ARBA00022679"/>
    </source>
</evidence>
<evidence type="ECO:0000256" key="18">
    <source>
        <dbReference type="RuleBase" id="RU003750"/>
    </source>
</evidence>
<dbReference type="PANTHER" id="PTHR14269:SF62">
    <property type="entry name" value="CDP-DIACYLGLYCEROL--GLYCEROL-3-PHOSPHATE 3-PHOSPHATIDYLTRANSFERASE 1, CHLOROPLASTIC"/>
    <property type="match status" value="1"/>
</dbReference>
<comment type="similarity">
    <text evidence="4 18">Belongs to the CDP-alcohol phosphatidyltransferase class-I family.</text>
</comment>
<dbReference type="InterPro" id="IPR048254">
    <property type="entry name" value="CDP_ALCOHOL_P_TRANSF_CS"/>
</dbReference>
<keyword evidence="11 19" id="KW-1133">Transmembrane helix</keyword>
<evidence type="ECO:0000256" key="8">
    <source>
        <dbReference type="ARBA" id="ARBA00022516"/>
    </source>
</evidence>
<keyword evidence="15" id="KW-1208">Phospholipid metabolism</keyword>
<feature type="transmembrane region" description="Helical" evidence="19">
    <location>
        <begin position="135"/>
        <end position="152"/>
    </location>
</feature>
<dbReference type="FunFam" id="1.20.120.1760:FF:000004">
    <property type="entry name" value="CDP-diacylglycerol--glycerol-3-phosphate 3-phosphatidyltransferase"/>
    <property type="match status" value="1"/>
</dbReference>
<evidence type="ECO:0000256" key="1">
    <source>
        <dbReference type="ARBA" id="ARBA00003973"/>
    </source>
</evidence>
<keyword evidence="14" id="KW-0594">Phospholipid biosynthesis</keyword>
<dbReference type="Gene3D" id="1.20.120.1760">
    <property type="match status" value="1"/>
</dbReference>
<comment type="catalytic activity">
    <reaction evidence="16">
        <text>a CDP-1,2-diacyl-sn-glycerol + sn-glycerol 3-phosphate = a 1,2-diacyl-sn-glycero-3-phospho-(1'-sn-glycero-3'-phosphate) + CMP + H(+)</text>
        <dbReference type="Rhea" id="RHEA:12593"/>
        <dbReference type="ChEBI" id="CHEBI:15378"/>
        <dbReference type="ChEBI" id="CHEBI:57597"/>
        <dbReference type="ChEBI" id="CHEBI:58332"/>
        <dbReference type="ChEBI" id="CHEBI:60110"/>
        <dbReference type="ChEBI" id="CHEBI:60377"/>
        <dbReference type="EC" id="2.7.8.5"/>
    </reaction>
</comment>
<reference evidence="20 21" key="1">
    <citation type="submission" date="2017-03" db="EMBL/GenBank/DDBJ databases">
        <authorList>
            <person name="Afonso C.L."/>
            <person name="Miller P.J."/>
            <person name="Scott M.A."/>
            <person name="Spackman E."/>
            <person name="Goraichik I."/>
            <person name="Dimitrov K.M."/>
            <person name="Suarez D.L."/>
            <person name="Swayne D.E."/>
        </authorList>
    </citation>
    <scope>NUCLEOTIDE SEQUENCE [LARGE SCALE GENOMIC DNA]</scope>
    <source>
        <strain evidence="20">PRJEB14757</strain>
    </source>
</reference>
<evidence type="ECO:0000256" key="16">
    <source>
        <dbReference type="ARBA" id="ARBA00048586"/>
    </source>
</evidence>
<dbReference type="STRING" id="1246637.MTBBW1_220023"/>
<name>A0A1W1HCW0_9BACT</name>
<evidence type="ECO:0000256" key="5">
    <source>
        <dbReference type="ARBA" id="ARBA00013170"/>
    </source>
</evidence>
<evidence type="ECO:0000256" key="14">
    <source>
        <dbReference type="ARBA" id="ARBA00023209"/>
    </source>
</evidence>
<evidence type="ECO:0000256" key="12">
    <source>
        <dbReference type="ARBA" id="ARBA00023098"/>
    </source>
</evidence>
<keyword evidence="21" id="KW-1185">Reference proteome</keyword>
<dbReference type="AlphaFoldDB" id="A0A1W1HCW0"/>
<evidence type="ECO:0000256" key="3">
    <source>
        <dbReference type="ARBA" id="ARBA00005042"/>
    </source>
</evidence>
<dbReference type="OrthoDB" id="9796672at2"/>
<dbReference type="InterPro" id="IPR043130">
    <property type="entry name" value="CDP-OH_PTrfase_TM_dom"/>
</dbReference>
<evidence type="ECO:0000256" key="19">
    <source>
        <dbReference type="SAM" id="Phobius"/>
    </source>
</evidence>
<dbReference type="InterPro" id="IPR000462">
    <property type="entry name" value="CDP-OH_P_trans"/>
</dbReference>
<organism evidence="20 21">
    <name type="scientific">Desulfamplus magnetovallimortis</name>
    <dbReference type="NCBI Taxonomy" id="1246637"/>
    <lineage>
        <taxon>Bacteria</taxon>
        <taxon>Pseudomonadati</taxon>
        <taxon>Thermodesulfobacteriota</taxon>
        <taxon>Desulfobacteria</taxon>
        <taxon>Desulfobacterales</taxon>
        <taxon>Desulfobacteraceae</taxon>
        <taxon>Desulfamplus</taxon>
    </lineage>
</organism>
<dbReference type="Pfam" id="PF01066">
    <property type="entry name" value="CDP-OH_P_transf"/>
    <property type="match status" value="1"/>
</dbReference>
<dbReference type="EMBL" id="FWEV01000135">
    <property type="protein sequence ID" value="SLM30331.1"/>
    <property type="molecule type" value="Genomic_DNA"/>
</dbReference>
<dbReference type="PANTHER" id="PTHR14269">
    <property type="entry name" value="CDP-DIACYLGLYCEROL--GLYCEROL-3-PHOSPHATE 3-PHOSPHATIDYLTRANSFERASE-RELATED"/>
    <property type="match status" value="1"/>
</dbReference>
<gene>
    <name evidence="20" type="primary">pgsA</name>
    <name evidence="20" type="ORF">MTBBW1_220023</name>
</gene>
<dbReference type="NCBIfam" id="TIGR00560">
    <property type="entry name" value="pgsA"/>
    <property type="match status" value="1"/>
</dbReference>
<evidence type="ECO:0000256" key="6">
    <source>
        <dbReference type="ARBA" id="ARBA00014944"/>
    </source>
</evidence>
<evidence type="ECO:0000256" key="13">
    <source>
        <dbReference type="ARBA" id="ARBA00023136"/>
    </source>
</evidence>
<feature type="transmembrane region" description="Helical" evidence="19">
    <location>
        <begin position="38"/>
        <end position="61"/>
    </location>
</feature>
<keyword evidence="9 18" id="KW-0808">Transferase</keyword>
<feature type="transmembrane region" description="Helical" evidence="19">
    <location>
        <begin position="158"/>
        <end position="180"/>
    </location>
</feature>